<reference evidence="2" key="1">
    <citation type="submission" date="2016-03" db="EMBL/GenBank/DDBJ databases">
        <authorList>
            <person name="Guldener U."/>
        </authorList>
    </citation>
    <scope>NUCLEOTIDE SEQUENCE [LARGE SCALE GENOMIC DNA]</scope>
    <source>
        <strain evidence="2">04CH-RAC-A.6.1</strain>
    </source>
</reference>
<dbReference type="EMBL" id="FJUX01000057">
    <property type="protein sequence ID" value="CZT02659.1"/>
    <property type="molecule type" value="Genomic_DNA"/>
</dbReference>
<dbReference type="AlphaFoldDB" id="A0A1E1KWQ9"/>
<keyword evidence="2" id="KW-1185">Reference proteome</keyword>
<sequence length="170" mass="19536">MSSQHLRPNHEELSSISPPVFGILTDVIEGSPIGRLGATSNITTAVRDMNRYLPDVFRPNHKELNIVSRPTLETLLESYQRVTYRKTRSSIQCRYRVLRLCQGLDLGPQPKYKSSVQCRYRDLGLLQWISQEASFLGQESWTISTRLTWASDWLCFTSKKMGGPAYRRKV</sequence>
<dbReference type="Proteomes" id="UP000178912">
    <property type="component" value="Unassembled WGS sequence"/>
</dbReference>
<name>A0A1E1KWQ9_9HELO</name>
<protein>
    <submittedName>
        <fullName evidence="1">Uncharacterized protein</fullName>
    </submittedName>
</protein>
<accession>A0A1E1KWQ9</accession>
<evidence type="ECO:0000313" key="1">
    <source>
        <dbReference type="EMBL" id="CZT02659.1"/>
    </source>
</evidence>
<organism evidence="1 2">
    <name type="scientific">Rhynchosporium agropyri</name>
    <dbReference type="NCBI Taxonomy" id="914238"/>
    <lineage>
        <taxon>Eukaryota</taxon>
        <taxon>Fungi</taxon>
        <taxon>Dikarya</taxon>
        <taxon>Ascomycota</taxon>
        <taxon>Pezizomycotina</taxon>
        <taxon>Leotiomycetes</taxon>
        <taxon>Helotiales</taxon>
        <taxon>Ploettnerulaceae</taxon>
        <taxon>Rhynchosporium</taxon>
    </lineage>
</organism>
<gene>
    <name evidence="1" type="ORF">RAG0_09696</name>
</gene>
<proteinExistence type="predicted"/>
<evidence type="ECO:0000313" key="2">
    <source>
        <dbReference type="Proteomes" id="UP000178912"/>
    </source>
</evidence>